<organism evidence="1 2">
    <name type="scientific">Plebeiibacterium marinum</name>
    <dbReference type="NCBI Taxonomy" id="2992111"/>
    <lineage>
        <taxon>Bacteria</taxon>
        <taxon>Pseudomonadati</taxon>
        <taxon>Bacteroidota</taxon>
        <taxon>Bacteroidia</taxon>
        <taxon>Marinilabiliales</taxon>
        <taxon>Marinilabiliaceae</taxon>
        <taxon>Plebeiibacterium</taxon>
    </lineage>
</organism>
<dbReference type="RefSeq" id="WP_301199205.1">
    <property type="nucleotide sequence ID" value="NZ_JAPDPI010000016.1"/>
</dbReference>
<keyword evidence="2" id="KW-1185">Reference proteome</keyword>
<gene>
    <name evidence="1" type="ORF">OM074_09385</name>
</gene>
<protein>
    <submittedName>
        <fullName evidence="1">Uncharacterized protein</fullName>
    </submittedName>
</protein>
<name>A0AAE3MDF6_9BACT</name>
<accession>A0AAE3MDF6</accession>
<dbReference type="EMBL" id="JAPDPI010000016">
    <property type="protein sequence ID" value="MCW3805841.1"/>
    <property type="molecule type" value="Genomic_DNA"/>
</dbReference>
<reference evidence="1" key="1">
    <citation type="submission" date="2022-10" db="EMBL/GenBank/DDBJ databases">
        <authorList>
            <person name="Yu W.X."/>
        </authorList>
    </citation>
    <scope>NUCLEOTIDE SEQUENCE</scope>
    <source>
        <strain evidence="1">D04</strain>
    </source>
</reference>
<dbReference type="AlphaFoldDB" id="A0AAE3MDF6"/>
<comment type="caution">
    <text evidence="1">The sequence shown here is derived from an EMBL/GenBank/DDBJ whole genome shotgun (WGS) entry which is preliminary data.</text>
</comment>
<sequence>MVRLSMMKSVKNKIFVLVLLVVWGADNVMAQEELDFSGFVSVMPSMVYVKSQDKTSFDFLVHNRINLGYQINDKLNSKISFRNRLFWGETVESTPIFKHLMTNDPGFLDLSFNWESRSNYLLNTNIDRLWVEYVSGDFQAKVGRQRVNWSKTMIWNPNDIFNSYSYFDFDYVERPGMDGLRLQYFTGVNSNLEAVLKVNRDNDITAAALYRSTVLGYDVQLISGIIEKSDWIVGCGWGGDILGAGFYGEASYLIDREEDSKNQLLLAVGANYMLKNSLLLSTEYFYMENKGGYSGDYTSLVHAQRSIKNLSIDKHSYMLSVSWPVNPLLNISMSYMGFGFPAFDKFYLGPTVDYSVNDNLSFSAVSQYFSFEGENESLGIYLRLKWCF</sequence>
<evidence type="ECO:0000313" key="1">
    <source>
        <dbReference type="EMBL" id="MCW3805841.1"/>
    </source>
</evidence>
<dbReference type="Proteomes" id="UP001207408">
    <property type="component" value="Unassembled WGS sequence"/>
</dbReference>
<proteinExistence type="predicted"/>
<evidence type="ECO:0000313" key="2">
    <source>
        <dbReference type="Proteomes" id="UP001207408"/>
    </source>
</evidence>
<dbReference type="SUPFAM" id="SSF56935">
    <property type="entry name" value="Porins"/>
    <property type="match status" value="1"/>
</dbReference>